<feature type="domain" description="PAP-associated" evidence="10">
    <location>
        <begin position="490"/>
        <end position="563"/>
    </location>
</feature>
<dbReference type="InterPro" id="IPR054708">
    <property type="entry name" value="MTPAP-like_central"/>
</dbReference>
<dbReference type="AlphaFoldDB" id="A0A834RCI3"/>
<keyword evidence="14" id="KW-1185">Reference proteome</keyword>
<reference evidence="14" key="1">
    <citation type="journal article" date="2020" name="PLoS Negl. Trop. Dis.">
        <title>High-quality nuclear genome for Sarcoptes scabiei-A critical resource for a neglected parasite.</title>
        <authorList>
            <person name="Korhonen P.K."/>
            <person name="Gasser R.B."/>
            <person name="Ma G."/>
            <person name="Wang T."/>
            <person name="Stroehlein A.J."/>
            <person name="Young N.D."/>
            <person name="Ang C.S."/>
            <person name="Fernando D.D."/>
            <person name="Lu H.C."/>
            <person name="Taylor S."/>
            <person name="Reynolds S.L."/>
            <person name="Mofiz E."/>
            <person name="Najaraj S.H."/>
            <person name="Gowda H."/>
            <person name="Madugundu A."/>
            <person name="Renuse S."/>
            <person name="Holt D."/>
            <person name="Pandey A."/>
            <person name="Papenfuss A.T."/>
            <person name="Fischer K."/>
        </authorList>
    </citation>
    <scope>NUCLEOTIDE SEQUENCE [LARGE SCALE GENOMIC DNA]</scope>
</reference>
<evidence type="ECO:0000256" key="3">
    <source>
        <dbReference type="ARBA" id="ARBA00004496"/>
    </source>
</evidence>
<feature type="compositionally biased region" description="Low complexity" evidence="9">
    <location>
        <begin position="89"/>
        <end position="106"/>
    </location>
</feature>
<dbReference type="OrthoDB" id="2274644at2759"/>
<feature type="domain" description="Poly(A) RNA polymerase mitochondrial-like central palm" evidence="11">
    <location>
        <begin position="198"/>
        <end position="401"/>
    </location>
</feature>
<dbReference type="GO" id="GO:0005737">
    <property type="term" value="C:cytoplasm"/>
    <property type="evidence" value="ECO:0007669"/>
    <property type="project" value="UniProtKB-SubCell"/>
</dbReference>
<feature type="region of interest" description="Disordered" evidence="9">
    <location>
        <begin position="38"/>
        <end position="120"/>
    </location>
</feature>
<keyword evidence="4" id="KW-0963">Cytoplasm</keyword>
<dbReference type="SUPFAM" id="SSF81301">
    <property type="entry name" value="Nucleotidyltransferase"/>
    <property type="match status" value="1"/>
</dbReference>
<reference evidence="12" key="2">
    <citation type="submission" date="2020-01" db="EMBL/GenBank/DDBJ databases">
        <authorList>
            <person name="Korhonen P.K.K."/>
            <person name="Guangxu M.G."/>
            <person name="Wang T.W."/>
            <person name="Stroehlein A.J.S."/>
            <person name="Young N.D."/>
            <person name="Ang C.-S.A."/>
            <person name="Fernando D.W.F."/>
            <person name="Lu H.L."/>
            <person name="Taylor S.T."/>
            <person name="Ehtesham M.E.M."/>
            <person name="Najaraj S.H.N."/>
            <person name="Harsha G.H.G."/>
            <person name="Madugundu A.M."/>
            <person name="Renuse S.R."/>
            <person name="Holt D.H."/>
            <person name="Pandey A.P."/>
            <person name="Papenfuss A.P."/>
            <person name="Gasser R.B.G."/>
            <person name="Fischer K.F."/>
        </authorList>
    </citation>
    <scope>NUCLEOTIDE SEQUENCE</scope>
    <source>
        <strain evidence="12">SSS_KF_BRIS2020</strain>
    </source>
</reference>
<evidence type="ECO:0000256" key="7">
    <source>
        <dbReference type="ARBA" id="ARBA00022842"/>
    </source>
</evidence>
<dbReference type="GO" id="GO:0031123">
    <property type="term" value="P:RNA 3'-end processing"/>
    <property type="evidence" value="ECO:0007669"/>
    <property type="project" value="TreeGrafter"/>
</dbReference>
<comment type="cofactor">
    <cofactor evidence="1">
        <name>Mn(2+)</name>
        <dbReference type="ChEBI" id="CHEBI:29035"/>
    </cofactor>
</comment>
<dbReference type="SUPFAM" id="SSF81631">
    <property type="entry name" value="PAP/OAS1 substrate-binding domain"/>
    <property type="match status" value="1"/>
</dbReference>
<evidence type="ECO:0000256" key="5">
    <source>
        <dbReference type="ARBA" id="ARBA00022679"/>
    </source>
</evidence>
<comment type="cofactor">
    <cofactor evidence="2">
        <name>Mg(2+)</name>
        <dbReference type="ChEBI" id="CHEBI:18420"/>
    </cofactor>
</comment>
<gene>
    <name evidence="12" type="ORF">SSS_8792</name>
</gene>
<dbReference type="Proteomes" id="UP000070412">
    <property type="component" value="Unassembled WGS sequence"/>
</dbReference>
<evidence type="ECO:0000256" key="2">
    <source>
        <dbReference type="ARBA" id="ARBA00001946"/>
    </source>
</evidence>
<evidence type="ECO:0000313" key="13">
    <source>
        <dbReference type="EnsemblMetazoa" id="KAF7494724.1"/>
    </source>
</evidence>
<dbReference type="PANTHER" id="PTHR12271:SF40">
    <property type="entry name" value="POLY(A) RNA POLYMERASE GLD2"/>
    <property type="match status" value="1"/>
</dbReference>
<comment type="similarity">
    <text evidence="8">Belongs to the DNA polymerase type-B-like family. GLD2 subfamily.</text>
</comment>
<dbReference type="Gene3D" id="1.10.1410.10">
    <property type="match status" value="1"/>
</dbReference>
<evidence type="ECO:0000256" key="6">
    <source>
        <dbReference type="ARBA" id="ARBA00022723"/>
    </source>
</evidence>
<dbReference type="PANTHER" id="PTHR12271">
    <property type="entry name" value="POLY A POLYMERASE CID PAP -RELATED"/>
    <property type="match status" value="1"/>
</dbReference>
<sequence length="609" mass="69774">MSSDILQDTAIIYSKLSNTCASTIQGLTTPYSSEMIMEPSTSRQSNGSSGNNATKNKSKSPKLYRRGRSQERYRRSSNASSGVMEHITSADSLSQQNQSQNRSQPNHVSNGNRPNKRRYSNPKQIKFSLNSNSFSTASLPVNFVKRVYTNSGFNRYQRRERSNSEVSMNRQFGIHMNRNNPNYSMILMKPGMSNDYVSREIMAYYQRNRQSNEKYKAKQILRQSLENTLKQSFPNHFINLHVVGSTTNGIGDNVSSVDICVLTRKKIILSSQANTPSDKSNSNSEKKQESDQNQAINVKLSDESTKIDPPTSNHLSNEEKIVVAAADSNTAISNDNSVDEITLKGIEKILQTKNFAQNIVLIPARVPVIKFNDIICNLNVTLNLNQEVSIRNTQLIRDYSKMDWRFPQLAMIMKQWARENRINSAVDKGISPYSWTLMVIHYLQVIEPPVLPCLQKIAPQRYDYGLTIEEDIARWRQSSIQWHSKNNSTLKQLLKGLFRYYGYVFDFDQHIISVREGKILNRIYRQASTHRSNQNLNGGVLSEDVNHQWNALMCVEEPFNKTNTTRSVHDREVFERIKELFRMSSNALKGNRISLFNIIVDDLDFPIKY</sequence>
<protein>
    <submittedName>
        <fullName evidence="12">Poly(A) RNA polymerase gld-2 -like protein A</fullName>
    </submittedName>
</protein>
<evidence type="ECO:0000256" key="9">
    <source>
        <dbReference type="SAM" id="MobiDB-lite"/>
    </source>
</evidence>
<dbReference type="Pfam" id="PF03828">
    <property type="entry name" value="PAP_assoc"/>
    <property type="match status" value="1"/>
</dbReference>
<feature type="compositionally biased region" description="Basic residues" evidence="9">
    <location>
        <begin position="56"/>
        <end position="67"/>
    </location>
</feature>
<evidence type="ECO:0000313" key="14">
    <source>
        <dbReference type="Proteomes" id="UP000070412"/>
    </source>
</evidence>
<proteinExistence type="inferred from homology"/>
<dbReference type="GO" id="GO:0046872">
    <property type="term" value="F:metal ion binding"/>
    <property type="evidence" value="ECO:0007669"/>
    <property type="project" value="UniProtKB-KW"/>
</dbReference>
<dbReference type="InterPro" id="IPR002058">
    <property type="entry name" value="PAP_assoc"/>
</dbReference>
<evidence type="ECO:0000256" key="1">
    <source>
        <dbReference type="ARBA" id="ARBA00001936"/>
    </source>
</evidence>
<dbReference type="Pfam" id="PF22600">
    <property type="entry name" value="MTPAP-like_central"/>
    <property type="match status" value="1"/>
</dbReference>
<evidence type="ECO:0000259" key="10">
    <source>
        <dbReference type="Pfam" id="PF03828"/>
    </source>
</evidence>
<feature type="compositionally biased region" description="Polar residues" evidence="9">
    <location>
        <begin position="39"/>
        <end position="55"/>
    </location>
</feature>
<evidence type="ECO:0000256" key="8">
    <source>
        <dbReference type="ARBA" id="ARBA00038491"/>
    </source>
</evidence>
<dbReference type="EnsemblMetazoa" id="SSS_8792s_mrna">
    <property type="protein sequence ID" value="KAF7494724.1"/>
    <property type="gene ID" value="SSS_8792"/>
</dbReference>
<accession>A0A834RCI3</accession>
<keyword evidence="5" id="KW-0808">Transferase</keyword>
<organism evidence="12">
    <name type="scientific">Sarcoptes scabiei</name>
    <name type="common">Itch mite</name>
    <name type="synonym">Acarus scabiei</name>
    <dbReference type="NCBI Taxonomy" id="52283"/>
    <lineage>
        <taxon>Eukaryota</taxon>
        <taxon>Metazoa</taxon>
        <taxon>Ecdysozoa</taxon>
        <taxon>Arthropoda</taxon>
        <taxon>Chelicerata</taxon>
        <taxon>Arachnida</taxon>
        <taxon>Acari</taxon>
        <taxon>Acariformes</taxon>
        <taxon>Sarcoptiformes</taxon>
        <taxon>Astigmata</taxon>
        <taxon>Psoroptidia</taxon>
        <taxon>Sarcoptoidea</taxon>
        <taxon>Sarcoptidae</taxon>
        <taxon>Sarcoptinae</taxon>
        <taxon>Sarcoptes</taxon>
    </lineage>
</organism>
<evidence type="ECO:0000259" key="11">
    <source>
        <dbReference type="Pfam" id="PF22600"/>
    </source>
</evidence>
<dbReference type="Gene3D" id="3.30.460.10">
    <property type="entry name" value="Beta Polymerase, domain 2"/>
    <property type="match status" value="1"/>
</dbReference>
<dbReference type="GO" id="GO:1990817">
    <property type="term" value="F:poly(A) RNA polymerase activity"/>
    <property type="evidence" value="ECO:0007669"/>
    <property type="project" value="TreeGrafter"/>
</dbReference>
<feature type="region of interest" description="Disordered" evidence="9">
    <location>
        <begin position="271"/>
        <end position="314"/>
    </location>
</feature>
<name>A0A834RCI3_SARSC</name>
<evidence type="ECO:0000256" key="4">
    <source>
        <dbReference type="ARBA" id="ARBA00022490"/>
    </source>
</evidence>
<comment type="subcellular location">
    <subcellularLocation>
        <location evidence="3">Cytoplasm</location>
    </subcellularLocation>
</comment>
<evidence type="ECO:0000313" key="12">
    <source>
        <dbReference type="EMBL" id="KAF7494724.1"/>
    </source>
</evidence>
<dbReference type="InterPro" id="IPR043519">
    <property type="entry name" value="NT_sf"/>
</dbReference>
<keyword evidence="7" id="KW-0460">Magnesium</keyword>
<dbReference type="EMBL" id="WVUK01000052">
    <property type="protein sequence ID" value="KAF7494724.1"/>
    <property type="molecule type" value="Genomic_DNA"/>
</dbReference>
<reference evidence="13" key="3">
    <citation type="submission" date="2022-06" db="UniProtKB">
        <authorList>
            <consortium name="EnsemblMetazoa"/>
        </authorList>
    </citation>
    <scope>IDENTIFICATION</scope>
</reference>
<keyword evidence="6" id="KW-0479">Metal-binding</keyword>